<dbReference type="Pfam" id="PF01451">
    <property type="entry name" value="LMWPc"/>
    <property type="match status" value="1"/>
</dbReference>
<dbReference type="Proteomes" id="UP000275048">
    <property type="component" value="Unassembled WGS sequence"/>
</dbReference>
<name>A0A3M8AAK1_9MICO</name>
<evidence type="ECO:0000313" key="3">
    <source>
        <dbReference type="EMBL" id="RNB47607.1"/>
    </source>
</evidence>
<dbReference type="PANTHER" id="PTHR43428">
    <property type="entry name" value="ARSENATE REDUCTASE"/>
    <property type="match status" value="1"/>
</dbReference>
<dbReference type="InterPro" id="IPR036388">
    <property type="entry name" value="WH-like_DNA-bd_sf"/>
</dbReference>
<evidence type="ECO:0000313" key="4">
    <source>
        <dbReference type="Proteomes" id="UP000275048"/>
    </source>
</evidence>
<accession>A0A3M8AAK1</accession>
<dbReference type="CDD" id="cd00090">
    <property type="entry name" value="HTH_ARSR"/>
    <property type="match status" value="1"/>
</dbReference>
<dbReference type="EMBL" id="RHHB01000024">
    <property type="protein sequence ID" value="RNB47607.1"/>
    <property type="molecule type" value="Genomic_DNA"/>
</dbReference>
<dbReference type="InterPro" id="IPR048716">
    <property type="entry name" value="Phosphatase-like_N"/>
</dbReference>
<organism evidence="3 4">
    <name type="scientific">Agromyces tardus</name>
    <dbReference type="NCBI Taxonomy" id="2583849"/>
    <lineage>
        <taxon>Bacteria</taxon>
        <taxon>Bacillati</taxon>
        <taxon>Actinomycetota</taxon>
        <taxon>Actinomycetes</taxon>
        <taxon>Micrococcales</taxon>
        <taxon>Microbacteriaceae</taxon>
        <taxon>Agromyces</taxon>
    </lineage>
</organism>
<dbReference type="SUPFAM" id="SSF46785">
    <property type="entry name" value="Winged helix' DNA-binding domain"/>
    <property type="match status" value="1"/>
</dbReference>
<evidence type="ECO:0000259" key="2">
    <source>
        <dbReference type="PROSITE" id="PS50987"/>
    </source>
</evidence>
<dbReference type="CDD" id="cd16345">
    <property type="entry name" value="LMWP_ArsC"/>
    <property type="match status" value="1"/>
</dbReference>
<dbReference type="Gene3D" id="1.10.8.1060">
    <property type="entry name" value="Corynebacterium glutamicum thioredoxin-dependent arsenate reductase, N-terminal domain"/>
    <property type="match status" value="1"/>
</dbReference>
<dbReference type="NCBIfam" id="NF033788">
    <property type="entry name" value="HTH_metalloreg"/>
    <property type="match status" value="1"/>
</dbReference>
<dbReference type="GO" id="GO:0046685">
    <property type="term" value="P:response to arsenic-containing substance"/>
    <property type="evidence" value="ECO:0007669"/>
    <property type="project" value="UniProtKB-KW"/>
</dbReference>
<dbReference type="InterPro" id="IPR036390">
    <property type="entry name" value="WH_DNA-bd_sf"/>
</dbReference>
<reference evidence="3 4" key="1">
    <citation type="submission" date="2018-10" db="EMBL/GenBank/DDBJ databases">
        <title>Isolation, diversity and antibacterial activity of antinobacteria from the wheat rhizosphere soil.</title>
        <authorList>
            <person name="Sun T."/>
        </authorList>
    </citation>
    <scope>NUCLEOTIDE SEQUENCE [LARGE SCALE GENOMIC DNA]</scope>
    <source>
        <strain evidence="3 4">SJ-23</strain>
    </source>
</reference>
<dbReference type="Gene3D" id="3.40.50.2300">
    <property type="match status" value="1"/>
</dbReference>
<feature type="domain" description="HTH arsR-type" evidence="2">
    <location>
        <begin position="1"/>
        <end position="98"/>
    </location>
</feature>
<dbReference type="Pfam" id="PF12840">
    <property type="entry name" value="HTH_20"/>
    <property type="match status" value="1"/>
</dbReference>
<sequence length="300" mass="32232">MESRSANRSAASAALITDPTRARMLGLILQSPDARATVTALAEALGLTQPTVSHHAKALADEGVLVRRPEGRRAWYSIAPDQVDRVTDLLGEPAGGGAAALDEAVLERITRDLAERFAGIFGRETVRRYVRESAALLTSESRMTRQLASSTAVFARDRLEALARTPVRSGGTPEVLFVCVQNAGRSQMAAAILRHLAGDRVHVRTAGSAPADAVRSVVVTALDEIGVPIGGEFPKPLTDEVVRAADVVVTMGCGDACPVYPGRRYLDWELDDPVGLPLPRVRDIRDEIEHHVRELLATLV</sequence>
<dbReference type="PRINTS" id="PR00778">
    <property type="entry name" value="HTHARSR"/>
</dbReference>
<dbReference type="InterPro" id="IPR036196">
    <property type="entry name" value="Ptyr_pPase_sf"/>
</dbReference>
<gene>
    <name evidence="3" type="ORF">EDM22_12140</name>
</gene>
<dbReference type="SMART" id="SM00226">
    <property type="entry name" value="LMWPc"/>
    <property type="match status" value="1"/>
</dbReference>
<dbReference type="PROSITE" id="PS50987">
    <property type="entry name" value="HTH_ARSR_2"/>
    <property type="match status" value="1"/>
</dbReference>
<dbReference type="SMART" id="SM00418">
    <property type="entry name" value="HTH_ARSR"/>
    <property type="match status" value="1"/>
</dbReference>
<proteinExistence type="predicted"/>
<dbReference type="Gene3D" id="1.10.10.10">
    <property type="entry name" value="Winged helix-like DNA-binding domain superfamily/Winged helix DNA-binding domain"/>
    <property type="match status" value="1"/>
</dbReference>
<keyword evidence="1" id="KW-0059">Arsenical resistance</keyword>
<dbReference type="PANTHER" id="PTHR43428:SF1">
    <property type="entry name" value="ARSENATE REDUCTASE"/>
    <property type="match status" value="1"/>
</dbReference>
<dbReference type="SUPFAM" id="SSF52788">
    <property type="entry name" value="Phosphotyrosine protein phosphatases I"/>
    <property type="match status" value="1"/>
</dbReference>
<dbReference type="Pfam" id="PF21234">
    <property type="entry name" value="Phosphatase-like_N"/>
    <property type="match status" value="1"/>
</dbReference>
<keyword evidence="4" id="KW-1185">Reference proteome</keyword>
<dbReference type="AlphaFoldDB" id="A0A3M8AAK1"/>
<dbReference type="InterPro" id="IPR001845">
    <property type="entry name" value="HTH_ArsR_DNA-bd_dom"/>
</dbReference>
<dbReference type="InterPro" id="IPR011991">
    <property type="entry name" value="ArsR-like_HTH"/>
</dbReference>
<dbReference type="OrthoDB" id="9799372at2"/>
<dbReference type="InterPro" id="IPR023485">
    <property type="entry name" value="Ptyr_pPase"/>
</dbReference>
<dbReference type="GO" id="GO:0003700">
    <property type="term" value="F:DNA-binding transcription factor activity"/>
    <property type="evidence" value="ECO:0007669"/>
    <property type="project" value="InterPro"/>
</dbReference>
<dbReference type="RefSeq" id="WP_122937308.1">
    <property type="nucleotide sequence ID" value="NZ_JBHSNT010000067.1"/>
</dbReference>
<evidence type="ECO:0000256" key="1">
    <source>
        <dbReference type="ARBA" id="ARBA00022849"/>
    </source>
</evidence>
<protein>
    <submittedName>
        <fullName evidence="3">MarR family transcriptional regulator</fullName>
    </submittedName>
</protein>
<comment type="caution">
    <text evidence="3">The sequence shown here is derived from an EMBL/GenBank/DDBJ whole genome shotgun (WGS) entry which is preliminary data.</text>
</comment>